<dbReference type="Gene3D" id="3.40.50.1820">
    <property type="entry name" value="alpha/beta hydrolase"/>
    <property type="match status" value="1"/>
</dbReference>
<organism evidence="3 4">
    <name type="scientific">Agaribacillus aureus</name>
    <dbReference type="NCBI Taxonomy" id="3051825"/>
    <lineage>
        <taxon>Bacteria</taxon>
        <taxon>Pseudomonadati</taxon>
        <taxon>Bacteroidota</taxon>
        <taxon>Cytophagia</taxon>
        <taxon>Cytophagales</taxon>
        <taxon>Splendidivirgaceae</taxon>
        <taxon>Agaribacillus</taxon>
    </lineage>
</organism>
<feature type="domain" description="AB hydrolase-1" evidence="2">
    <location>
        <begin position="52"/>
        <end position="164"/>
    </location>
</feature>
<dbReference type="PANTHER" id="PTHR43433">
    <property type="entry name" value="HYDROLASE, ALPHA/BETA FOLD FAMILY PROTEIN"/>
    <property type="match status" value="1"/>
</dbReference>
<keyword evidence="4" id="KW-1185">Reference proteome</keyword>
<proteinExistence type="predicted"/>
<dbReference type="Proteomes" id="UP001172083">
    <property type="component" value="Unassembled WGS sequence"/>
</dbReference>
<comment type="caution">
    <text evidence="3">The sequence shown here is derived from an EMBL/GenBank/DDBJ whole genome shotgun (WGS) entry which is preliminary data.</text>
</comment>
<dbReference type="InterPro" id="IPR029058">
    <property type="entry name" value="AB_hydrolase_fold"/>
</dbReference>
<accession>A0ABT8L4G4</accession>
<dbReference type="EMBL" id="JAUJEB010000001">
    <property type="protein sequence ID" value="MDN5211341.1"/>
    <property type="molecule type" value="Genomic_DNA"/>
</dbReference>
<dbReference type="RefSeq" id="WP_346756676.1">
    <property type="nucleotide sequence ID" value="NZ_JAUJEB010000001.1"/>
</dbReference>
<dbReference type="GO" id="GO:0016787">
    <property type="term" value="F:hydrolase activity"/>
    <property type="evidence" value="ECO:0007669"/>
    <property type="project" value="UniProtKB-KW"/>
</dbReference>
<keyword evidence="3" id="KW-0378">Hydrolase</keyword>
<sequence length="273" mass="30602">MKKTLSAFFFFSSLIAFAQETKIPYGYNDEVGKYFDAGGVKLYYEIYGKGTPVLMLHGGVYGYIDEYEFLIPKLAQSHQVICLATRGHVKSEIGNEPNTYKQRATDAYKLVQHLELDSVTVIGFSDGGHAALKMAALYPQSVSRLVVMGAGFHPPGSRTETFNYTPEELMKGSKEYFTKRLKHMPEPERWGEALAMVSKMYNEDAPTKEDLESIKCPVLMMSGDKDRYSDVASVVNAYKLIKQASLSIIPACGHVIFYCNFPAVWESMKGFVK</sequence>
<reference evidence="3" key="1">
    <citation type="submission" date="2023-06" db="EMBL/GenBank/DDBJ databases">
        <title>Genomic of Agaribacillus aureum.</title>
        <authorList>
            <person name="Wang G."/>
        </authorList>
    </citation>
    <scope>NUCLEOTIDE SEQUENCE</scope>
    <source>
        <strain evidence="3">BMA12</strain>
    </source>
</reference>
<evidence type="ECO:0000256" key="1">
    <source>
        <dbReference type="SAM" id="SignalP"/>
    </source>
</evidence>
<evidence type="ECO:0000313" key="4">
    <source>
        <dbReference type="Proteomes" id="UP001172083"/>
    </source>
</evidence>
<keyword evidence="1" id="KW-0732">Signal</keyword>
<evidence type="ECO:0000259" key="2">
    <source>
        <dbReference type="Pfam" id="PF00561"/>
    </source>
</evidence>
<gene>
    <name evidence="3" type="ORF">QQ020_04745</name>
</gene>
<protein>
    <submittedName>
        <fullName evidence="3">Alpha/beta hydrolase</fullName>
    </submittedName>
</protein>
<name>A0ABT8L4G4_9BACT</name>
<feature type="signal peptide" evidence="1">
    <location>
        <begin position="1"/>
        <end position="18"/>
    </location>
</feature>
<dbReference type="InterPro" id="IPR050471">
    <property type="entry name" value="AB_hydrolase"/>
</dbReference>
<evidence type="ECO:0000313" key="3">
    <source>
        <dbReference type="EMBL" id="MDN5211341.1"/>
    </source>
</evidence>
<dbReference type="Pfam" id="PF00561">
    <property type="entry name" value="Abhydrolase_1"/>
    <property type="match status" value="1"/>
</dbReference>
<dbReference type="PANTHER" id="PTHR43433:SF5">
    <property type="entry name" value="AB HYDROLASE-1 DOMAIN-CONTAINING PROTEIN"/>
    <property type="match status" value="1"/>
</dbReference>
<dbReference type="SUPFAM" id="SSF53474">
    <property type="entry name" value="alpha/beta-Hydrolases"/>
    <property type="match status" value="1"/>
</dbReference>
<feature type="chain" id="PRO_5046744577" evidence="1">
    <location>
        <begin position="19"/>
        <end position="273"/>
    </location>
</feature>
<dbReference type="InterPro" id="IPR000073">
    <property type="entry name" value="AB_hydrolase_1"/>
</dbReference>